<dbReference type="InterPro" id="IPR001451">
    <property type="entry name" value="Hexapep"/>
</dbReference>
<gene>
    <name evidence="2" type="ORF">METESE_03990</name>
</gene>
<evidence type="ECO:0000313" key="3">
    <source>
        <dbReference type="Proteomes" id="UP001228113"/>
    </source>
</evidence>
<comment type="similarity">
    <text evidence="1">Belongs to the transferase hexapeptide repeat family.</text>
</comment>
<dbReference type="AlphaFoldDB" id="A0AA48KB58"/>
<dbReference type="Pfam" id="PF14602">
    <property type="entry name" value="Hexapep_2"/>
    <property type="match status" value="1"/>
</dbReference>
<dbReference type="PANTHER" id="PTHR43300:SF4">
    <property type="entry name" value="ACYL-[ACYL-CARRIER-PROTEIN]--UDP-N-ACETYLGLUCOSAMINE O-ACYLTRANSFERASE"/>
    <property type="match status" value="1"/>
</dbReference>
<dbReference type="Pfam" id="PF00132">
    <property type="entry name" value="Hexapep"/>
    <property type="match status" value="1"/>
</dbReference>
<dbReference type="InterPro" id="IPR050179">
    <property type="entry name" value="Trans_hexapeptide_repeat"/>
</dbReference>
<evidence type="ECO:0000256" key="1">
    <source>
        <dbReference type="ARBA" id="ARBA00007274"/>
    </source>
</evidence>
<dbReference type="SUPFAM" id="SSF51161">
    <property type="entry name" value="Trimeric LpxA-like enzymes"/>
    <property type="match status" value="1"/>
</dbReference>
<name>A0AA48KB58_9BACT</name>
<accession>A0AA48KB58</accession>
<dbReference type="InterPro" id="IPR011004">
    <property type="entry name" value="Trimer_LpxA-like_sf"/>
</dbReference>
<evidence type="ECO:0000313" key="2">
    <source>
        <dbReference type="EMBL" id="BDU75441.1"/>
    </source>
</evidence>
<dbReference type="EMBL" id="AP027081">
    <property type="protein sequence ID" value="BDU75441.1"/>
    <property type="molecule type" value="Genomic_DNA"/>
</dbReference>
<dbReference type="RefSeq" id="WP_316410964.1">
    <property type="nucleotide sequence ID" value="NZ_AP027081.1"/>
</dbReference>
<keyword evidence="3" id="KW-1185">Reference proteome</keyword>
<protein>
    <submittedName>
        <fullName evidence="2">N-acetyltransferase</fullName>
    </submittedName>
</protein>
<organism evidence="2 3">
    <name type="scientific">Mesoterricola sediminis</name>
    <dbReference type="NCBI Taxonomy" id="2927980"/>
    <lineage>
        <taxon>Bacteria</taxon>
        <taxon>Pseudomonadati</taxon>
        <taxon>Acidobacteriota</taxon>
        <taxon>Holophagae</taxon>
        <taxon>Holophagales</taxon>
        <taxon>Holophagaceae</taxon>
        <taxon>Mesoterricola</taxon>
    </lineage>
</organism>
<dbReference type="PANTHER" id="PTHR43300">
    <property type="entry name" value="ACETYLTRANSFERASE"/>
    <property type="match status" value="1"/>
</dbReference>
<dbReference type="KEGG" id="msea:METESE_03990"/>
<dbReference type="CDD" id="cd03358">
    <property type="entry name" value="LbH_WxcM_N_like"/>
    <property type="match status" value="1"/>
</dbReference>
<proteinExistence type="inferred from homology"/>
<sequence length="200" mass="21122">MNTTPSAQAAMVHPLAVVDPGAEVGEGTRIWHFCHVYPGARVGARCVLGQNVMVAAGVVIGDACKIQNNVSLYEGVVLEDHVFCGPSMVFTNVRTPRCLFPRNTSADYVETRVKRGASIGANATVVCGVTLHEGAFVAAGAVVTRDVPAYAMVAGVPARIIGHMCERGERLVFGPDGVALTSYGQRYRQHPDGTVAKEDA</sequence>
<dbReference type="Proteomes" id="UP001228113">
    <property type="component" value="Chromosome"/>
</dbReference>
<reference evidence="2" key="1">
    <citation type="journal article" date="2023" name="Int. J. Syst. Evol. Microbiol.">
        <title>Mesoterricola silvestris gen. nov., sp. nov., Mesoterricola sediminis sp. nov., Geothrix oryzae sp. nov., Geothrix edaphica sp. nov., Geothrix rubra sp. nov., and Geothrix limicola sp. nov., six novel members of Acidobacteriota isolated from soils.</title>
        <authorList>
            <person name="Itoh H."/>
            <person name="Sugisawa Y."/>
            <person name="Mise K."/>
            <person name="Xu Z."/>
            <person name="Kuniyasu M."/>
            <person name="Ushijima N."/>
            <person name="Kawano K."/>
            <person name="Kobayashi E."/>
            <person name="Shiratori Y."/>
            <person name="Masuda Y."/>
            <person name="Senoo K."/>
        </authorList>
    </citation>
    <scope>NUCLEOTIDE SEQUENCE</scope>
    <source>
        <strain evidence="2">W786</strain>
    </source>
</reference>
<dbReference type="Gene3D" id="2.160.10.10">
    <property type="entry name" value="Hexapeptide repeat proteins"/>
    <property type="match status" value="1"/>
</dbReference>